<keyword evidence="2" id="KW-1185">Reference proteome</keyword>
<evidence type="ECO:0000313" key="2">
    <source>
        <dbReference type="Proteomes" id="UP000217758"/>
    </source>
</evidence>
<dbReference type="Proteomes" id="UP000217758">
    <property type="component" value="Chromosome"/>
</dbReference>
<gene>
    <name evidence="1" type="ORF">SRT_08210</name>
</gene>
<organism evidence="1 2">
    <name type="scientific">Streptococcus troglodytae</name>
    <dbReference type="NCBI Taxonomy" id="1111760"/>
    <lineage>
        <taxon>Bacteria</taxon>
        <taxon>Bacillati</taxon>
        <taxon>Bacillota</taxon>
        <taxon>Bacilli</taxon>
        <taxon>Lactobacillales</taxon>
        <taxon>Streptococcaceae</taxon>
        <taxon>Streptococcus</taxon>
    </lineage>
</organism>
<proteinExistence type="predicted"/>
<dbReference type="KEGG" id="strg:SRT_08210"/>
<reference evidence="1 2" key="1">
    <citation type="journal article" date="2016" name="Microbiol. Immunol.">
        <title>Complete genome sequence of Streptococcus troglodytae TKU31 isolated from the oral cavity of a chimpanzee (Pan troglodytes).</title>
        <authorList>
            <person name="Okamoto M."/>
            <person name="Naito M."/>
            <person name="Miyanohara M."/>
            <person name="Imai S."/>
            <person name="Nomura Y."/>
            <person name="Saito W."/>
            <person name="Momoi Y."/>
            <person name="Takada K."/>
            <person name="Miyabe-Nishiwaki T."/>
            <person name="Tomonaga M."/>
            <person name="Hanada N."/>
        </authorList>
    </citation>
    <scope>NUCLEOTIDE SEQUENCE [LARGE SCALE GENOMIC DNA]</scope>
    <source>
        <strain evidence="2">TKU 31</strain>
    </source>
</reference>
<keyword evidence="1" id="KW-0067">ATP-binding</keyword>
<dbReference type="EMBL" id="AP014612">
    <property type="protein sequence ID" value="BAQ24082.1"/>
    <property type="molecule type" value="Genomic_DNA"/>
</dbReference>
<evidence type="ECO:0000313" key="1">
    <source>
        <dbReference type="EMBL" id="BAQ24082.1"/>
    </source>
</evidence>
<sequence>MLDKGVMACKELFKLRTDAPTKTIRLKEEIAAVDIGFNIDKSHIGYLLAKIAHHKLVLATNIDTS</sequence>
<name>A0A1L7LJ76_9STRE</name>
<keyword evidence="1" id="KW-0547">Nucleotide-binding</keyword>
<accession>A0A1L7LJ76</accession>
<protein>
    <submittedName>
        <fullName evidence="1">Sugar ABC transporter ATP-binding protein</fullName>
    </submittedName>
</protein>
<dbReference type="GO" id="GO:0005524">
    <property type="term" value="F:ATP binding"/>
    <property type="evidence" value="ECO:0007669"/>
    <property type="project" value="UniProtKB-KW"/>
</dbReference>
<dbReference type="AlphaFoldDB" id="A0A1L7LJ76"/>